<protein>
    <submittedName>
        <fullName evidence="20">Penicillin-binding protein</fullName>
    </submittedName>
</protein>
<dbReference type="AlphaFoldDB" id="A0A1I5W4K9"/>
<keyword evidence="21" id="KW-1185">Reference proteome</keyword>
<keyword evidence="8" id="KW-0133">Cell shape</keyword>
<dbReference type="InterPro" id="IPR001264">
    <property type="entry name" value="Glyco_trans_51"/>
</dbReference>
<dbReference type="GO" id="GO:0008955">
    <property type="term" value="F:peptidoglycan glycosyltransferase activity"/>
    <property type="evidence" value="ECO:0007669"/>
    <property type="project" value="UniProtKB-EC"/>
</dbReference>
<proteinExistence type="predicted"/>
<organism evidence="20 21">
    <name type="scientific">Desemzia incerta</name>
    <dbReference type="NCBI Taxonomy" id="82801"/>
    <lineage>
        <taxon>Bacteria</taxon>
        <taxon>Bacillati</taxon>
        <taxon>Bacillota</taxon>
        <taxon>Bacilli</taxon>
        <taxon>Lactobacillales</taxon>
        <taxon>Carnobacteriaceae</taxon>
        <taxon>Desemzia</taxon>
    </lineage>
</organism>
<dbReference type="Pfam" id="PF00905">
    <property type="entry name" value="Transpeptidase"/>
    <property type="match status" value="1"/>
</dbReference>
<dbReference type="InterPro" id="IPR001460">
    <property type="entry name" value="PCN-bd_Tpept"/>
</dbReference>
<dbReference type="GO" id="GO:0008360">
    <property type="term" value="P:regulation of cell shape"/>
    <property type="evidence" value="ECO:0007669"/>
    <property type="project" value="UniProtKB-KW"/>
</dbReference>
<evidence type="ECO:0000259" key="18">
    <source>
        <dbReference type="Pfam" id="PF00905"/>
    </source>
</evidence>
<comment type="catalytic activity">
    <reaction evidence="14">
        <text>Preferential cleavage: (Ac)2-L-Lys-D-Ala-|-D-Ala. Also transpeptidation of peptidyl-alanyl moieties that are N-acyl substituents of D-alanine.</text>
        <dbReference type="EC" id="3.4.16.4"/>
    </reaction>
</comment>
<evidence type="ECO:0000313" key="20">
    <source>
        <dbReference type="EMBL" id="SFQ14678.1"/>
    </source>
</evidence>
<dbReference type="InterPro" id="IPR036950">
    <property type="entry name" value="PBP_transglycosylase"/>
</dbReference>
<evidence type="ECO:0000256" key="16">
    <source>
        <dbReference type="SAM" id="MobiDB-lite"/>
    </source>
</evidence>
<evidence type="ECO:0000256" key="17">
    <source>
        <dbReference type="SAM" id="Phobius"/>
    </source>
</evidence>
<keyword evidence="2" id="KW-0121">Carboxypeptidase</keyword>
<evidence type="ECO:0000256" key="1">
    <source>
        <dbReference type="ARBA" id="ARBA00022475"/>
    </source>
</evidence>
<dbReference type="EMBL" id="FOXW01000002">
    <property type="protein sequence ID" value="SFQ14678.1"/>
    <property type="molecule type" value="Genomic_DNA"/>
</dbReference>
<evidence type="ECO:0000256" key="4">
    <source>
        <dbReference type="ARBA" id="ARBA00022676"/>
    </source>
</evidence>
<evidence type="ECO:0000256" key="15">
    <source>
        <dbReference type="ARBA" id="ARBA00049902"/>
    </source>
</evidence>
<feature type="domain" description="Penicillin-binding protein transpeptidase" evidence="18">
    <location>
        <begin position="495"/>
        <end position="762"/>
    </location>
</feature>
<dbReference type="InterPro" id="IPR050396">
    <property type="entry name" value="Glycosyltr_51/Transpeptidase"/>
</dbReference>
<keyword evidence="1" id="KW-1003">Cell membrane</keyword>
<gene>
    <name evidence="20" type="ORF">SAMN04488506_0768</name>
</gene>
<feature type="region of interest" description="Disordered" evidence="16">
    <location>
        <begin position="907"/>
        <end position="938"/>
    </location>
</feature>
<evidence type="ECO:0000256" key="6">
    <source>
        <dbReference type="ARBA" id="ARBA00022692"/>
    </source>
</evidence>
<evidence type="ECO:0000256" key="9">
    <source>
        <dbReference type="ARBA" id="ARBA00022984"/>
    </source>
</evidence>
<keyword evidence="9" id="KW-0573">Peptidoglycan synthesis</keyword>
<dbReference type="PANTHER" id="PTHR32282">
    <property type="entry name" value="BINDING PROTEIN TRANSPEPTIDASE, PUTATIVE-RELATED"/>
    <property type="match status" value="1"/>
</dbReference>
<dbReference type="Gene3D" id="3.40.50.12800">
    <property type="match status" value="1"/>
</dbReference>
<dbReference type="GO" id="GO:0008658">
    <property type="term" value="F:penicillin binding"/>
    <property type="evidence" value="ECO:0007669"/>
    <property type="project" value="InterPro"/>
</dbReference>
<comment type="catalytic activity">
    <reaction evidence="15">
        <text>[GlcNAc-(1-&gt;4)-Mur2Ac(oyl-L-Ala-gamma-D-Glu-L-Lys-D-Ala-D-Ala)](n)-di-trans,octa-cis-undecaprenyl diphosphate + beta-D-GlcNAc-(1-&gt;4)-Mur2Ac(oyl-L-Ala-gamma-D-Glu-L-Lys-D-Ala-D-Ala)-di-trans,octa-cis-undecaprenyl diphosphate = [GlcNAc-(1-&gt;4)-Mur2Ac(oyl-L-Ala-gamma-D-Glu-L-Lys-D-Ala-D-Ala)](n+1)-di-trans,octa-cis-undecaprenyl diphosphate + di-trans,octa-cis-undecaprenyl diphosphate + H(+)</text>
        <dbReference type="Rhea" id="RHEA:23708"/>
        <dbReference type="Rhea" id="RHEA-COMP:9602"/>
        <dbReference type="Rhea" id="RHEA-COMP:9603"/>
        <dbReference type="ChEBI" id="CHEBI:15378"/>
        <dbReference type="ChEBI" id="CHEBI:58405"/>
        <dbReference type="ChEBI" id="CHEBI:60033"/>
        <dbReference type="ChEBI" id="CHEBI:78435"/>
        <dbReference type="EC" id="2.4.99.28"/>
    </reaction>
</comment>
<feature type="compositionally biased region" description="Low complexity" evidence="16">
    <location>
        <begin position="912"/>
        <end position="921"/>
    </location>
</feature>
<dbReference type="PANTHER" id="PTHR32282:SF32">
    <property type="entry name" value="PENICILLIN-BINDING PROTEIN 2A"/>
    <property type="match status" value="1"/>
</dbReference>
<evidence type="ECO:0000259" key="19">
    <source>
        <dbReference type="Pfam" id="PF00912"/>
    </source>
</evidence>
<evidence type="ECO:0000256" key="13">
    <source>
        <dbReference type="ARBA" id="ARBA00023316"/>
    </source>
</evidence>
<dbReference type="STRING" id="82801.SAMN04488506_0768"/>
<dbReference type="InterPro" id="IPR012338">
    <property type="entry name" value="Beta-lactam/transpept-like"/>
</dbReference>
<keyword evidence="12" id="KW-0511">Multifunctional enzyme</keyword>
<name>A0A1I5W4K9_9LACT</name>
<dbReference type="Gene3D" id="3.40.710.10">
    <property type="entry name" value="DD-peptidase/beta-lactamase superfamily"/>
    <property type="match status" value="1"/>
</dbReference>
<keyword evidence="6 17" id="KW-0812">Transmembrane</keyword>
<keyword evidence="5" id="KW-0808">Transferase</keyword>
<keyword evidence="7" id="KW-0378">Hydrolase</keyword>
<dbReference type="GO" id="GO:0006508">
    <property type="term" value="P:proteolysis"/>
    <property type="evidence" value="ECO:0007669"/>
    <property type="project" value="UniProtKB-KW"/>
</dbReference>
<keyword evidence="3" id="KW-0645">Protease</keyword>
<feature type="transmembrane region" description="Helical" evidence="17">
    <location>
        <begin position="97"/>
        <end position="121"/>
    </location>
</feature>
<dbReference type="GO" id="GO:0030288">
    <property type="term" value="C:outer membrane-bounded periplasmic space"/>
    <property type="evidence" value="ECO:0007669"/>
    <property type="project" value="TreeGrafter"/>
</dbReference>
<keyword evidence="4" id="KW-0328">Glycosyltransferase</keyword>
<evidence type="ECO:0000256" key="2">
    <source>
        <dbReference type="ARBA" id="ARBA00022645"/>
    </source>
</evidence>
<dbReference type="GO" id="GO:0009002">
    <property type="term" value="F:serine-type D-Ala-D-Ala carboxypeptidase activity"/>
    <property type="evidence" value="ECO:0007669"/>
    <property type="project" value="UniProtKB-EC"/>
</dbReference>
<evidence type="ECO:0000256" key="8">
    <source>
        <dbReference type="ARBA" id="ARBA00022960"/>
    </source>
</evidence>
<dbReference type="Gene3D" id="1.10.3810.10">
    <property type="entry name" value="Biosynthetic peptidoglycan transglycosylase-like"/>
    <property type="match status" value="1"/>
</dbReference>
<dbReference type="OrthoDB" id="9766909at2"/>
<keyword evidence="11 17" id="KW-0472">Membrane</keyword>
<dbReference type="SUPFAM" id="SSF56601">
    <property type="entry name" value="beta-lactamase/transpeptidase-like"/>
    <property type="match status" value="1"/>
</dbReference>
<accession>A0A1I5W4K9</accession>
<sequence>MNDSDNKDGRSLWEKISQYGKSVYQNSMSFIDSSREKIAGKNRAEEDALAAETSGNHEVDEATELSSDNIDENKEPRTGFSKFLFGFNVAYNVIKNLVIIFSLILLIGGAFAGGAGVGLFASLVSGQTPPSYEDMQVAIGNVEQTSTMYYANGETISDFRSDLKRTTISLDDISEYVINGVIATEDEYFWEHPGVVPKAVLRAVVQQLTGSVQTSGGSTLTQQLIKQQILSPEVTFERKVNEILIAFRVENYFSKEEILQAYLNVSPFGRNSLGQNIAGVQEAATGIFGVNAKDLTLPQAAFIAGLPQNPITYSPYTGSGQVKEDQTSGLSRKNEVLFRMFREGYITEEEYASARDYDLTQDFILRQENEQDTNSFAYDAVETEARLILMKLLYEADGLTKEDIDADPNLYTRYYERADDDLRLNGYKVYSTIDKTIHNALEQVASEYGPGMGRTKKAPAVYDPSTGEYIQPMEEDPETGESVPKMVEIQVGSSLVDNASGRIIAFVGGTNYQDNMLNHGLYVERQPGSTIKPVLVYAPALEEGLITPASMVSDSRLFVPNWVNGRIEGHEVTNVGNVYSDKNVSARESLVNSMNIPTSRIYLQMMENGSTPGNFLPLMGIGADAVHPDEYKNAALALGGTGHQEVNEEGEVVGMIYGPTVLEMTSAYTMLANQGVHADPFMIERIENSDGEVIYQHESETTKVFTPETAYMTVDILRDVMENSTVGGTTDQLNFSADIAGKTGTTNAQEDIWFIGMTPTITLSSWIGYDVDQISIDTENGVHPSKRNLNFWARLMNAVYEKNPTLVGSDKNFTRPEGIVEEEVLAETGMKPGEITVPSDAVEKAKESELQYADFEERKPNVSPSRWLPDGAKVSISGDMKKEIFAKDKVPGTTVYDFLIGSPPHIQNSFWKSKAGSGASAKAKENNENKEEENADED</sequence>
<dbReference type="Proteomes" id="UP000199136">
    <property type="component" value="Unassembled WGS sequence"/>
</dbReference>
<dbReference type="RefSeq" id="WP_092479824.1">
    <property type="nucleotide sequence ID" value="NZ_FOXW01000002.1"/>
</dbReference>
<evidence type="ECO:0000313" key="21">
    <source>
        <dbReference type="Proteomes" id="UP000199136"/>
    </source>
</evidence>
<reference evidence="20 21" key="1">
    <citation type="submission" date="2016-10" db="EMBL/GenBank/DDBJ databases">
        <authorList>
            <person name="de Groot N.N."/>
        </authorList>
    </citation>
    <scope>NUCLEOTIDE SEQUENCE [LARGE SCALE GENOMIC DNA]</scope>
    <source>
        <strain evidence="20 21">DSM 20581</strain>
    </source>
</reference>
<evidence type="ECO:0000256" key="10">
    <source>
        <dbReference type="ARBA" id="ARBA00022989"/>
    </source>
</evidence>
<dbReference type="Pfam" id="PF00912">
    <property type="entry name" value="Transgly"/>
    <property type="match status" value="1"/>
</dbReference>
<dbReference type="Gene3D" id="3.90.1310.40">
    <property type="match status" value="1"/>
</dbReference>
<feature type="domain" description="Glycosyl transferase family 51" evidence="19">
    <location>
        <begin position="153"/>
        <end position="338"/>
    </location>
</feature>
<keyword evidence="10 17" id="KW-1133">Transmembrane helix</keyword>
<evidence type="ECO:0000256" key="3">
    <source>
        <dbReference type="ARBA" id="ARBA00022670"/>
    </source>
</evidence>
<evidence type="ECO:0000256" key="7">
    <source>
        <dbReference type="ARBA" id="ARBA00022801"/>
    </source>
</evidence>
<feature type="region of interest" description="Disordered" evidence="16">
    <location>
        <begin position="41"/>
        <end position="73"/>
    </location>
</feature>
<evidence type="ECO:0000256" key="14">
    <source>
        <dbReference type="ARBA" id="ARBA00034000"/>
    </source>
</evidence>
<dbReference type="SUPFAM" id="SSF53955">
    <property type="entry name" value="Lysozyme-like"/>
    <property type="match status" value="1"/>
</dbReference>
<evidence type="ECO:0000256" key="11">
    <source>
        <dbReference type="ARBA" id="ARBA00023136"/>
    </source>
</evidence>
<evidence type="ECO:0000256" key="5">
    <source>
        <dbReference type="ARBA" id="ARBA00022679"/>
    </source>
</evidence>
<keyword evidence="13" id="KW-0961">Cell wall biogenesis/degradation</keyword>
<dbReference type="InterPro" id="IPR023346">
    <property type="entry name" value="Lysozyme-like_dom_sf"/>
</dbReference>
<dbReference type="GO" id="GO:0071555">
    <property type="term" value="P:cell wall organization"/>
    <property type="evidence" value="ECO:0007669"/>
    <property type="project" value="UniProtKB-KW"/>
</dbReference>
<evidence type="ECO:0000256" key="12">
    <source>
        <dbReference type="ARBA" id="ARBA00023268"/>
    </source>
</evidence>
<dbReference type="GO" id="GO:0009252">
    <property type="term" value="P:peptidoglycan biosynthetic process"/>
    <property type="evidence" value="ECO:0007669"/>
    <property type="project" value="UniProtKB-KW"/>
</dbReference>